<dbReference type="PANTHER" id="PTHR31917:SF80">
    <property type="entry name" value="AGENET DOMAIN-CONTAINING PROTEIN-RELATED"/>
    <property type="match status" value="1"/>
</dbReference>
<evidence type="ECO:0000313" key="3">
    <source>
        <dbReference type="Proteomes" id="UP001190926"/>
    </source>
</evidence>
<dbReference type="PANTHER" id="PTHR31917">
    <property type="entry name" value="AGENET DOMAIN-CONTAINING PROTEIN-RELATED"/>
    <property type="match status" value="1"/>
</dbReference>
<proteinExistence type="predicted"/>
<dbReference type="SMART" id="SM00743">
    <property type="entry name" value="Agenet"/>
    <property type="match status" value="4"/>
</dbReference>
<organism evidence="2 3">
    <name type="scientific">Perilla frutescens var. hirtella</name>
    <name type="common">Perilla citriodora</name>
    <name type="synonym">Perilla setoyensis</name>
    <dbReference type="NCBI Taxonomy" id="608512"/>
    <lineage>
        <taxon>Eukaryota</taxon>
        <taxon>Viridiplantae</taxon>
        <taxon>Streptophyta</taxon>
        <taxon>Embryophyta</taxon>
        <taxon>Tracheophyta</taxon>
        <taxon>Spermatophyta</taxon>
        <taxon>Magnoliopsida</taxon>
        <taxon>eudicotyledons</taxon>
        <taxon>Gunneridae</taxon>
        <taxon>Pentapetalae</taxon>
        <taxon>asterids</taxon>
        <taxon>lamiids</taxon>
        <taxon>Lamiales</taxon>
        <taxon>Lamiaceae</taxon>
        <taxon>Nepetoideae</taxon>
        <taxon>Elsholtzieae</taxon>
        <taxon>Perilla</taxon>
    </lineage>
</organism>
<feature type="domain" description="Agenet" evidence="1">
    <location>
        <begin position="173"/>
        <end position="241"/>
    </location>
</feature>
<comment type="caution">
    <text evidence="2">The sequence shown here is derived from an EMBL/GenBank/DDBJ whole genome shotgun (WGS) entry which is preliminary data.</text>
</comment>
<dbReference type="Pfam" id="PF05641">
    <property type="entry name" value="Agenet"/>
    <property type="match status" value="3"/>
</dbReference>
<reference evidence="2 3" key="1">
    <citation type="journal article" date="2021" name="Nat. Commun.">
        <title>Incipient diploidization of the medicinal plant Perilla within 10,000 years.</title>
        <authorList>
            <person name="Zhang Y."/>
            <person name="Shen Q."/>
            <person name="Leng L."/>
            <person name="Zhang D."/>
            <person name="Chen S."/>
            <person name="Shi Y."/>
            <person name="Ning Z."/>
            <person name="Chen S."/>
        </authorList>
    </citation>
    <scope>NUCLEOTIDE SEQUENCE [LARGE SCALE GENOMIC DNA]</scope>
    <source>
        <strain evidence="3">cv. PC099</strain>
    </source>
</reference>
<gene>
    <name evidence="2" type="ORF">C2S53_014303</name>
</gene>
<name>A0AAD4P4H1_PERFH</name>
<sequence>MAASGEGSILRYFKKGADIEISSDDDGFRGSWYAGTVIRPPKKLSSMVLVEYKTLMADEAGTRPLRESLRLVQLRPPPPRENRVAFEFSDEVDAYHNDGWWEGVITRVFEEDKYAVFFRGTREQLNFKASLLRLHREWANEMWLPPPDPSFVLSPKRTLSSAEVEANKEVTEHKFNPGDLVEASSNEEGFEGAWFVGTVLEKTTAGKYLIEYQKLRNDDDTGFLREEVDKVHLRPCPPDVGSVDSFGLDDEVDALYNDGWWAGVISKILKNDRYSVYFQNTEEEIKFEHSDLRVRQEWINGKWHIAS</sequence>
<protein>
    <recommendedName>
        <fullName evidence="1">Agenet domain-containing protein</fullName>
    </recommendedName>
</protein>
<accession>A0AAD4P4H1</accession>
<feature type="domain" description="Agenet" evidence="1">
    <location>
        <begin position="11"/>
        <end position="82"/>
    </location>
</feature>
<evidence type="ECO:0000259" key="1">
    <source>
        <dbReference type="SMART" id="SM00743"/>
    </source>
</evidence>
<dbReference type="CDD" id="cd20406">
    <property type="entry name" value="Tudor_Agenet_AtDUF_rpt2_4"/>
    <property type="match status" value="2"/>
</dbReference>
<dbReference type="InterPro" id="IPR014002">
    <property type="entry name" value="Agenet_dom_plant"/>
</dbReference>
<feature type="domain" description="Agenet" evidence="1">
    <location>
        <begin position="244"/>
        <end position="300"/>
    </location>
</feature>
<dbReference type="Proteomes" id="UP001190926">
    <property type="component" value="Unassembled WGS sequence"/>
</dbReference>
<dbReference type="CDD" id="cd20405">
    <property type="entry name" value="Tudor_Agenet_AtDUF_rpt1_3"/>
    <property type="match status" value="2"/>
</dbReference>
<dbReference type="InterPro" id="IPR008395">
    <property type="entry name" value="Agenet-like_dom"/>
</dbReference>
<feature type="domain" description="Agenet" evidence="1">
    <location>
        <begin position="84"/>
        <end position="140"/>
    </location>
</feature>
<dbReference type="AlphaFoldDB" id="A0AAD4P4H1"/>
<keyword evidence="3" id="KW-1185">Reference proteome</keyword>
<evidence type="ECO:0000313" key="2">
    <source>
        <dbReference type="EMBL" id="KAH6826449.1"/>
    </source>
</evidence>
<dbReference type="EMBL" id="SDAM02000166">
    <property type="protein sequence ID" value="KAH6826449.1"/>
    <property type="molecule type" value="Genomic_DNA"/>
</dbReference>